<accession>A0A7S0ZJK9</accession>
<organism evidence="1">
    <name type="scientific">Timspurckia oligopyrenoides</name>
    <dbReference type="NCBI Taxonomy" id="708627"/>
    <lineage>
        <taxon>Eukaryota</taxon>
        <taxon>Rhodophyta</taxon>
        <taxon>Bangiophyceae</taxon>
        <taxon>Porphyridiales</taxon>
        <taxon>Porphyridiaceae</taxon>
        <taxon>Timspurckia</taxon>
    </lineage>
</organism>
<dbReference type="AlphaFoldDB" id="A0A7S0ZJK9"/>
<gene>
    <name evidence="1" type="ORF">TOLI1172_LOCUS8304</name>
</gene>
<name>A0A7S0ZJK9_9RHOD</name>
<dbReference type="EMBL" id="HBFP01011487">
    <property type="protein sequence ID" value="CAD8823905.1"/>
    <property type="molecule type" value="Transcribed_RNA"/>
</dbReference>
<evidence type="ECO:0000313" key="1">
    <source>
        <dbReference type="EMBL" id="CAD8823905.1"/>
    </source>
</evidence>
<sequence>MECTGFLVCNYGDWRGSKWIEQRRSSLRLYSVLTLKVESKSLKFNRKRRCMLMMNDHEVDLGVVGKSECVKDGEIFVDSEHKKNVLRVCKRCRLQFLDPIQRHECNYHPGDYLGAENSKFLGVQSGSMNSGTSYFFDCCGNPNPYSIGCTLGSHSTFDED</sequence>
<protein>
    <submittedName>
        <fullName evidence="1">Uncharacterized protein</fullName>
    </submittedName>
</protein>
<reference evidence="1" key="1">
    <citation type="submission" date="2021-01" db="EMBL/GenBank/DDBJ databases">
        <authorList>
            <person name="Corre E."/>
            <person name="Pelletier E."/>
            <person name="Niang G."/>
            <person name="Scheremetjew M."/>
            <person name="Finn R."/>
            <person name="Kale V."/>
            <person name="Holt S."/>
            <person name="Cochrane G."/>
            <person name="Meng A."/>
            <person name="Brown T."/>
            <person name="Cohen L."/>
        </authorList>
    </citation>
    <scope>NUCLEOTIDE SEQUENCE</scope>
    <source>
        <strain evidence="1">CCMP3278</strain>
    </source>
</reference>
<proteinExistence type="predicted"/>